<organism evidence="1 2">
    <name type="scientific">Smallanthus sonchifolius</name>
    <dbReference type="NCBI Taxonomy" id="185202"/>
    <lineage>
        <taxon>Eukaryota</taxon>
        <taxon>Viridiplantae</taxon>
        <taxon>Streptophyta</taxon>
        <taxon>Embryophyta</taxon>
        <taxon>Tracheophyta</taxon>
        <taxon>Spermatophyta</taxon>
        <taxon>Magnoliopsida</taxon>
        <taxon>eudicotyledons</taxon>
        <taxon>Gunneridae</taxon>
        <taxon>Pentapetalae</taxon>
        <taxon>asterids</taxon>
        <taxon>campanulids</taxon>
        <taxon>Asterales</taxon>
        <taxon>Asteraceae</taxon>
        <taxon>Asteroideae</taxon>
        <taxon>Heliantheae alliance</taxon>
        <taxon>Millerieae</taxon>
        <taxon>Smallanthus</taxon>
    </lineage>
</organism>
<evidence type="ECO:0000313" key="2">
    <source>
        <dbReference type="Proteomes" id="UP001056120"/>
    </source>
</evidence>
<proteinExistence type="predicted"/>
<accession>A0ACB9I343</accession>
<reference evidence="2" key="1">
    <citation type="journal article" date="2022" name="Mol. Ecol. Resour.">
        <title>The genomes of chicory, endive, great burdock and yacon provide insights into Asteraceae palaeo-polyploidization history and plant inulin production.</title>
        <authorList>
            <person name="Fan W."/>
            <person name="Wang S."/>
            <person name="Wang H."/>
            <person name="Wang A."/>
            <person name="Jiang F."/>
            <person name="Liu H."/>
            <person name="Zhao H."/>
            <person name="Xu D."/>
            <person name="Zhang Y."/>
        </authorList>
    </citation>
    <scope>NUCLEOTIDE SEQUENCE [LARGE SCALE GENOMIC DNA]</scope>
    <source>
        <strain evidence="2">cv. Yunnan</strain>
    </source>
</reference>
<sequence>MSDSTDHQVKDVLKRVPIDPPFTLSDLKKAIPTHCFERSLIRSSYYVVHDLIVTYVFYLLANTYIPLLPAPLAYLVWPVYWFCQASILTGLWVIGHECGHHAFSEHQWVGDIVGFILHSALFTPYFSWKYSHRSHHANTNSLDNDEVYIPKRKSKVMIYSKVLNNPPGRVFTLVFRLTLGFPLYLLTNVSGKKYKRFANHFDPLSPIFTERERIQVVLSDIGILAVSYVVYHLASVKGFTWVTCMYLVPVLGVHAFFVLITYLHHTHLSLPHYDSTEWNWIKGALSTVDRDFRFLNRVFHDVTHTHVLHHLISYIPHYHAKEARDAIKPVLGDYYKIDRTPIFKAMWREAKECIYIEPDEETKHKGVYWYHKL</sequence>
<reference evidence="1 2" key="2">
    <citation type="journal article" date="2022" name="Mol. Ecol. Resour.">
        <title>The genomes of chicory, endive, great burdock and yacon provide insights into Asteraceae paleo-polyploidization history and plant inulin production.</title>
        <authorList>
            <person name="Fan W."/>
            <person name="Wang S."/>
            <person name="Wang H."/>
            <person name="Wang A."/>
            <person name="Jiang F."/>
            <person name="Liu H."/>
            <person name="Zhao H."/>
            <person name="Xu D."/>
            <person name="Zhang Y."/>
        </authorList>
    </citation>
    <scope>NUCLEOTIDE SEQUENCE [LARGE SCALE GENOMIC DNA]</scope>
    <source>
        <strain evidence="2">cv. Yunnan</strain>
        <tissue evidence="1">Leaves</tissue>
    </source>
</reference>
<comment type="caution">
    <text evidence="1">The sequence shown here is derived from an EMBL/GenBank/DDBJ whole genome shotgun (WGS) entry which is preliminary data.</text>
</comment>
<name>A0ACB9I343_9ASTR</name>
<protein>
    <submittedName>
        <fullName evidence="1">Uncharacterized protein</fullName>
    </submittedName>
</protein>
<keyword evidence="2" id="KW-1185">Reference proteome</keyword>
<gene>
    <name evidence="1" type="ORF">L1987_30081</name>
</gene>
<evidence type="ECO:0000313" key="1">
    <source>
        <dbReference type="EMBL" id="KAI3801961.1"/>
    </source>
</evidence>
<dbReference type="Proteomes" id="UP001056120">
    <property type="component" value="Linkage Group LG10"/>
</dbReference>
<dbReference type="EMBL" id="CM042027">
    <property type="protein sequence ID" value="KAI3801961.1"/>
    <property type="molecule type" value="Genomic_DNA"/>
</dbReference>